<comment type="caution">
    <text evidence="9">The sequence shown here is derived from an EMBL/GenBank/DDBJ whole genome shotgun (WGS) entry which is preliminary data.</text>
</comment>
<dbReference type="GO" id="GO:0006508">
    <property type="term" value="P:proteolysis"/>
    <property type="evidence" value="ECO:0007669"/>
    <property type="project" value="UniProtKB-KW"/>
</dbReference>
<evidence type="ECO:0000256" key="3">
    <source>
        <dbReference type="ARBA" id="ARBA00022801"/>
    </source>
</evidence>
<feature type="active site" description="Charge relay system" evidence="7">
    <location>
        <position position="338"/>
    </location>
</feature>
<reference evidence="9 10" key="1">
    <citation type="submission" date="2018-12" db="EMBL/GenBank/DDBJ databases">
        <title>Dyella dinghuensis sp. nov. DHOA06 and Dyella choica sp. nov. 4M-K27, isolated from forest soil.</title>
        <authorList>
            <person name="Qiu L.-H."/>
            <person name="Gao Z.-H."/>
        </authorList>
    </citation>
    <scope>NUCLEOTIDE SEQUENCE [LARGE SCALE GENOMIC DNA]</scope>
    <source>
        <strain evidence="9 10">DHOA06</strain>
    </source>
</reference>
<protein>
    <recommendedName>
        <fullName evidence="8">Peptidase S53 domain-containing protein</fullName>
    </recommendedName>
</protein>
<gene>
    <name evidence="9" type="ORF">EKH79_09665</name>
</gene>
<dbReference type="PANTHER" id="PTHR14218:SF15">
    <property type="entry name" value="TRIPEPTIDYL-PEPTIDASE 1"/>
    <property type="match status" value="1"/>
</dbReference>
<evidence type="ECO:0000313" key="9">
    <source>
        <dbReference type="EMBL" id="RUL64297.1"/>
    </source>
</evidence>
<feature type="binding site" evidence="7">
    <location>
        <position position="686"/>
    </location>
    <ligand>
        <name>Ca(2+)</name>
        <dbReference type="ChEBI" id="CHEBI:29108"/>
    </ligand>
</feature>
<comment type="cofactor">
    <cofactor evidence="7">
        <name>Ca(2+)</name>
        <dbReference type="ChEBI" id="CHEBI:29108"/>
    </cofactor>
    <text evidence="7">Binds 1 Ca(2+) ion per subunit.</text>
</comment>
<dbReference type="GO" id="GO:0004252">
    <property type="term" value="F:serine-type endopeptidase activity"/>
    <property type="evidence" value="ECO:0007669"/>
    <property type="project" value="UniProtKB-UniRule"/>
</dbReference>
<dbReference type="GO" id="GO:0008240">
    <property type="term" value="F:tripeptidyl-peptidase activity"/>
    <property type="evidence" value="ECO:0007669"/>
    <property type="project" value="TreeGrafter"/>
</dbReference>
<proteinExistence type="predicted"/>
<dbReference type="Proteomes" id="UP000267077">
    <property type="component" value="Unassembled WGS sequence"/>
</dbReference>
<dbReference type="CDD" id="cd11377">
    <property type="entry name" value="Pro-peptidase_S53"/>
    <property type="match status" value="1"/>
</dbReference>
<dbReference type="SMART" id="SM00944">
    <property type="entry name" value="Pro-kuma_activ"/>
    <property type="match status" value="1"/>
</dbReference>
<accession>A0A3S0REJ6</accession>
<name>A0A3S0REJ6_9GAMM</name>
<evidence type="ECO:0000256" key="7">
    <source>
        <dbReference type="PROSITE-ProRule" id="PRU01032"/>
    </source>
</evidence>
<sequence length="748" mass="77661">MSPLVLGRITDLRTPLLTNTPWGETHVRFGSVRHGGHRAAKFVLTVLAMSVASMYANSSHAGTLGMLSKPQITQSPNNNDRTMLAGNTSPFATASNDQGRVADTTTMDHMLLQLKRPADREQALQALMQQQVTKGSPNYHQWLTNAQLGAEYGPSQMDVDAITSWLTAQGFTVNRVYGNGMTIDFSGTAGQVRQAFATEIHHLNVKGESHIGNMSDPQIPAAFAGVVDGVVSLNDFRPHTNKKEHVDYTFTESGSTFQAVTPADLAKIYNLTSVFNAGVTGTGETIALIEDTNVYSTSDITTFRSTFGLPTATFSQVHPESCTNPGDVVGNDGEAELDVEYAGAAAPGATLELVSCKDTSTTFGGLIAMEDLLEAGSAPTIWSVSYGECEAENGATQNAAYSSTYESAAAEGISVFVSSGDEGAASCDADQANATHGIAVSGFASTPYNVAVGGTDFGDTYAGTNSTYWSSTNSSTYESALSYINEIPWNDSCAGVLLSSKEGYSTPYGSTGFCNSSTGKADFLTTGSGSGGPSGCATGKASTSGVVSGTCAGWPKPSWQSGLVGNPSDGVRDIPDVSLFAANGLWGHYYVYCYSNSSTAGKNDGSEPCTGAPSGWSGAGGTSFASPIMAGIQALVDQHNGFTTGAGNPDSVYYSLANTEYGASGSSTCNSSNGNAVGTSCIFYDITQGDMDVNCTGTHSCYKPSGTYGVLSTSTSAYDKAYGTGTGWDFATGIGSVNAYNLVYASAW</sequence>
<dbReference type="PROSITE" id="PS51695">
    <property type="entry name" value="SEDOLISIN"/>
    <property type="match status" value="1"/>
</dbReference>
<evidence type="ECO:0000256" key="2">
    <source>
        <dbReference type="ARBA" id="ARBA00022723"/>
    </source>
</evidence>
<evidence type="ECO:0000256" key="6">
    <source>
        <dbReference type="ARBA" id="ARBA00023145"/>
    </source>
</evidence>
<dbReference type="Gene3D" id="3.40.50.200">
    <property type="entry name" value="Peptidase S8/S53 domain"/>
    <property type="match status" value="1"/>
</dbReference>
<feature type="active site" description="Charge relay system" evidence="7">
    <location>
        <position position="623"/>
    </location>
</feature>
<dbReference type="PANTHER" id="PTHR14218">
    <property type="entry name" value="PROTEASE S8 TRIPEPTIDYL PEPTIDASE I CLN2"/>
    <property type="match status" value="1"/>
</dbReference>
<evidence type="ECO:0000313" key="10">
    <source>
        <dbReference type="Proteomes" id="UP000267077"/>
    </source>
</evidence>
<dbReference type="InterPro" id="IPR050819">
    <property type="entry name" value="Tripeptidyl-peptidase_I"/>
</dbReference>
<dbReference type="CDD" id="cd04056">
    <property type="entry name" value="Peptidases_S53"/>
    <property type="match status" value="1"/>
</dbReference>
<feature type="active site" description="Charge relay system" evidence="7">
    <location>
        <position position="334"/>
    </location>
</feature>
<dbReference type="EMBL" id="RYZR01000005">
    <property type="protein sequence ID" value="RUL64297.1"/>
    <property type="molecule type" value="Genomic_DNA"/>
</dbReference>
<dbReference type="SUPFAM" id="SSF52743">
    <property type="entry name" value="Subtilisin-like"/>
    <property type="match status" value="1"/>
</dbReference>
<dbReference type="GO" id="GO:0046872">
    <property type="term" value="F:metal ion binding"/>
    <property type="evidence" value="ECO:0007669"/>
    <property type="project" value="UniProtKB-UniRule"/>
</dbReference>
<evidence type="ECO:0000256" key="5">
    <source>
        <dbReference type="ARBA" id="ARBA00022837"/>
    </source>
</evidence>
<dbReference type="InterPro" id="IPR015366">
    <property type="entry name" value="S53_propep"/>
</dbReference>
<keyword evidence="4 7" id="KW-0720">Serine protease</keyword>
<keyword evidence="2 7" id="KW-0479">Metal-binding</keyword>
<dbReference type="InterPro" id="IPR023828">
    <property type="entry name" value="Peptidase_S8_Ser-AS"/>
</dbReference>
<feature type="binding site" evidence="7">
    <location>
        <position position="729"/>
    </location>
    <ligand>
        <name>Ca(2+)</name>
        <dbReference type="ChEBI" id="CHEBI:29108"/>
    </ligand>
</feature>
<dbReference type="InterPro" id="IPR030400">
    <property type="entry name" value="Sedolisin_dom"/>
</dbReference>
<dbReference type="SUPFAM" id="SSF54897">
    <property type="entry name" value="Protease propeptides/inhibitors"/>
    <property type="match status" value="1"/>
</dbReference>
<feature type="domain" description="Peptidase S53" evidence="8">
    <location>
        <begin position="259"/>
        <end position="748"/>
    </location>
</feature>
<keyword evidence="3 7" id="KW-0378">Hydrolase</keyword>
<dbReference type="AlphaFoldDB" id="A0A3S0REJ6"/>
<keyword evidence="5 7" id="KW-0106">Calcium</keyword>
<dbReference type="Pfam" id="PF09286">
    <property type="entry name" value="Pro-kuma_activ"/>
    <property type="match status" value="1"/>
</dbReference>
<evidence type="ECO:0000256" key="4">
    <source>
        <dbReference type="ARBA" id="ARBA00022825"/>
    </source>
</evidence>
<dbReference type="PROSITE" id="PS00138">
    <property type="entry name" value="SUBTILASE_SER"/>
    <property type="match status" value="1"/>
</dbReference>
<feature type="binding site" evidence="7">
    <location>
        <position position="727"/>
    </location>
    <ligand>
        <name>Ca(2+)</name>
        <dbReference type="ChEBI" id="CHEBI:29108"/>
    </ligand>
</feature>
<keyword evidence="1 7" id="KW-0645">Protease</keyword>
<feature type="binding site" evidence="7">
    <location>
        <position position="685"/>
    </location>
    <ligand>
        <name>Ca(2+)</name>
        <dbReference type="ChEBI" id="CHEBI:29108"/>
    </ligand>
</feature>
<evidence type="ECO:0000259" key="8">
    <source>
        <dbReference type="PROSITE" id="PS51695"/>
    </source>
</evidence>
<keyword evidence="6" id="KW-0865">Zymogen</keyword>
<organism evidence="9 10">
    <name type="scientific">Dyella dinghuensis</name>
    <dbReference type="NCBI Taxonomy" id="1920169"/>
    <lineage>
        <taxon>Bacteria</taxon>
        <taxon>Pseudomonadati</taxon>
        <taxon>Pseudomonadota</taxon>
        <taxon>Gammaproteobacteria</taxon>
        <taxon>Lysobacterales</taxon>
        <taxon>Rhodanobacteraceae</taxon>
        <taxon>Dyella</taxon>
    </lineage>
</organism>
<dbReference type="InterPro" id="IPR036852">
    <property type="entry name" value="Peptidase_S8/S53_dom_sf"/>
</dbReference>
<evidence type="ECO:0000256" key="1">
    <source>
        <dbReference type="ARBA" id="ARBA00022670"/>
    </source>
</evidence>
<keyword evidence="10" id="KW-1185">Reference proteome</keyword>